<reference evidence="2 3" key="1">
    <citation type="submission" date="2016-10" db="EMBL/GenBank/DDBJ databases">
        <authorList>
            <person name="de Groot N.N."/>
        </authorList>
    </citation>
    <scope>NUCLEOTIDE SEQUENCE [LARGE SCALE GENOMIC DNA]</scope>
    <source>
        <strain evidence="2 3">ATCC 43154</strain>
    </source>
</reference>
<protein>
    <submittedName>
        <fullName evidence="2">PEP-CTERM protein-sorting domain-containing protein</fullName>
    </submittedName>
</protein>
<organism evidence="2 3">
    <name type="scientific">Rugamonas rubra</name>
    <dbReference type="NCBI Taxonomy" id="758825"/>
    <lineage>
        <taxon>Bacteria</taxon>
        <taxon>Pseudomonadati</taxon>
        <taxon>Pseudomonadota</taxon>
        <taxon>Betaproteobacteria</taxon>
        <taxon>Burkholderiales</taxon>
        <taxon>Oxalobacteraceae</taxon>
        <taxon>Telluria group</taxon>
        <taxon>Rugamonas</taxon>
    </lineage>
</organism>
<dbReference type="Pfam" id="PF07589">
    <property type="entry name" value="PEP-CTERM"/>
    <property type="match status" value="1"/>
</dbReference>
<sequence>MDRTARPASLFNLLSVLNPAKPAGLLLRPARSARPAAAPSAAAPLACPTLRRRPCRRGRPLGATASLAFAALLCAGPANANLLTYSAVLSGANEVPANASPGGGNVLLVIDDQADTMHLEVSFSGLLGQTGAAHIHCCTAAPQAGNAGVATPVPSFPGFPAGVTVGSYAANFNLGNPSAYNPAFVTALGGVGNARDALLAGLADRSAYFNIHTSLFPAGEIRGFLVLQQEIPEPGALALLGIGLAALGYTCKSRRDLPIPRI</sequence>
<name>A0A1I4RGR7_9BURK</name>
<dbReference type="PROSITE" id="PS50933">
    <property type="entry name" value="CHRD"/>
    <property type="match status" value="1"/>
</dbReference>
<evidence type="ECO:0000313" key="2">
    <source>
        <dbReference type="EMBL" id="SFM51472.1"/>
    </source>
</evidence>
<dbReference type="NCBIfam" id="TIGR02595">
    <property type="entry name" value="PEP_CTERM"/>
    <property type="match status" value="1"/>
</dbReference>
<dbReference type="OrthoDB" id="571052at2"/>
<dbReference type="Proteomes" id="UP000199470">
    <property type="component" value="Unassembled WGS sequence"/>
</dbReference>
<keyword evidence="3" id="KW-1185">Reference proteome</keyword>
<feature type="domain" description="CHRD" evidence="1">
    <location>
        <begin position="81"/>
        <end position="230"/>
    </location>
</feature>
<dbReference type="EMBL" id="FOTW01000022">
    <property type="protein sequence ID" value="SFM51472.1"/>
    <property type="molecule type" value="Genomic_DNA"/>
</dbReference>
<dbReference type="SMART" id="SM00754">
    <property type="entry name" value="CHRD"/>
    <property type="match status" value="1"/>
</dbReference>
<dbReference type="Pfam" id="PF07452">
    <property type="entry name" value="CHRD"/>
    <property type="match status" value="1"/>
</dbReference>
<dbReference type="InterPro" id="IPR013424">
    <property type="entry name" value="Ice-binding_C"/>
</dbReference>
<evidence type="ECO:0000259" key="1">
    <source>
        <dbReference type="PROSITE" id="PS50933"/>
    </source>
</evidence>
<dbReference type="RefSeq" id="WP_093389789.1">
    <property type="nucleotide sequence ID" value="NZ_FOTW01000022.1"/>
</dbReference>
<dbReference type="InterPro" id="IPR010895">
    <property type="entry name" value="CHRD"/>
</dbReference>
<dbReference type="STRING" id="758825.SAMN02982985_04334"/>
<proteinExistence type="predicted"/>
<gene>
    <name evidence="2" type="ORF">SAMN02982985_04334</name>
</gene>
<accession>A0A1I4RGR7</accession>
<evidence type="ECO:0000313" key="3">
    <source>
        <dbReference type="Proteomes" id="UP000199470"/>
    </source>
</evidence>
<dbReference type="AlphaFoldDB" id="A0A1I4RGR7"/>